<proteinExistence type="predicted"/>
<reference evidence="2" key="2">
    <citation type="submission" date="2025-08" db="UniProtKB">
        <authorList>
            <consortium name="Ensembl"/>
        </authorList>
    </citation>
    <scope>IDENTIFICATION</scope>
</reference>
<dbReference type="Proteomes" id="UP000008672">
    <property type="component" value="Unassembled WGS sequence"/>
</dbReference>
<dbReference type="Ensembl" id="ENSLACT00000011460.1">
    <property type="protein sequence ID" value="ENSLACP00000011374.1"/>
    <property type="gene ID" value="ENSLACG00000010009.1"/>
</dbReference>
<protein>
    <recommendedName>
        <fullName evidence="4">L1 transposable element RRM domain-containing protein</fullName>
    </recommendedName>
</protein>
<dbReference type="eggNOG" id="ENOG502SR5I">
    <property type="taxonomic scope" value="Eukaryota"/>
</dbReference>
<dbReference type="PANTHER" id="PTHR11505">
    <property type="entry name" value="L1 TRANSPOSABLE ELEMENT-RELATED"/>
    <property type="match status" value="1"/>
</dbReference>
<reference evidence="2" key="3">
    <citation type="submission" date="2025-09" db="UniProtKB">
        <authorList>
            <consortium name="Ensembl"/>
        </authorList>
    </citation>
    <scope>IDENTIFICATION</scope>
</reference>
<name>H3AP03_LATCH</name>
<evidence type="ECO:0008006" key="4">
    <source>
        <dbReference type="Google" id="ProtNLM"/>
    </source>
</evidence>
<dbReference type="STRING" id="7897.ENSLACP00000011374"/>
<accession>H3AP03</accession>
<evidence type="ECO:0000256" key="1">
    <source>
        <dbReference type="SAM" id="MobiDB-lite"/>
    </source>
</evidence>
<evidence type="ECO:0000313" key="2">
    <source>
        <dbReference type="Ensembl" id="ENSLACP00000011374.1"/>
    </source>
</evidence>
<feature type="compositionally biased region" description="Polar residues" evidence="1">
    <location>
        <begin position="1"/>
        <end position="13"/>
    </location>
</feature>
<sequence>EVKSVIQTLQNSQDHMESRITETEQRISKIEDDRGTESQRIQQLEQRITAAAECIDDLENRSRCNNVRIIRLPEGVEEGNPIAFLQKTLPGLLGLESGMYLEMERAHRVLGPHPAQGQHPRAFIIKLLRYLTRDHLLRATRLKDQVMWQEHRISFYPDLSRDLQMNRQKILQNRKIKYGMFYPAILKITINGETT</sequence>
<dbReference type="InterPro" id="IPR004244">
    <property type="entry name" value="Transposase_22"/>
</dbReference>
<dbReference type="GeneTree" id="ENSGT00940000163843"/>
<dbReference type="Gene3D" id="1.20.5.340">
    <property type="match status" value="1"/>
</dbReference>
<organism evidence="2 3">
    <name type="scientific">Latimeria chalumnae</name>
    <name type="common">Coelacanth</name>
    <dbReference type="NCBI Taxonomy" id="7897"/>
    <lineage>
        <taxon>Eukaryota</taxon>
        <taxon>Metazoa</taxon>
        <taxon>Chordata</taxon>
        <taxon>Craniata</taxon>
        <taxon>Vertebrata</taxon>
        <taxon>Euteleostomi</taxon>
        <taxon>Coelacanthiformes</taxon>
        <taxon>Coelacanthidae</taxon>
        <taxon>Latimeria</taxon>
    </lineage>
</organism>
<dbReference type="HOGENOM" id="CLU_062834_2_1_1"/>
<dbReference type="AlphaFoldDB" id="H3AP03"/>
<keyword evidence="3" id="KW-1185">Reference proteome</keyword>
<dbReference type="Gene3D" id="3.30.70.1820">
    <property type="entry name" value="L1 transposable element, RRM domain"/>
    <property type="match status" value="1"/>
</dbReference>
<reference evidence="3" key="1">
    <citation type="submission" date="2011-08" db="EMBL/GenBank/DDBJ databases">
        <title>The draft genome of Latimeria chalumnae.</title>
        <authorList>
            <person name="Di Palma F."/>
            <person name="Alfoldi J."/>
            <person name="Johnson J."/>
            <person name="Berlin A."/>
            <person name="Gnerre S."/>
            <person name="Jaffe D."/>
            <person name="MacCallum I."/>
            <person name="Young S."/>
            <person name="Walker B.J."/>
            <person name="Lander E."/>
            <person name="Lindblad-Toh K."/>
        </authorList>
    </citation>
    <scope>NUCLEOTIDE SEQUENCE [LARGE SCALE GENOMIC DNA]</scope>
    <source>
        <strain evidence="3">Wild caught</strain>
    </source>
</reference>
<feature type="region of interest" description="Disordered" evidence="1">
    <location>
        <begin position="1"/>
        <end position="20"/>
    </location>
</feature>
<evidence type="ECO:0000313" key="3">
    <source>
        <dbReference type="Proteomes" id="UP000008672"/>
    </source>
</evidence>
<dbReference type="InParanoid" id="H3AP03"/>
<dbReference type="EMBL" id="AFYH01170919">
    <property type="status" value="NOT_ANNOTATED_CDS"/>
    <property type="molecule type" value="Genomic_DNA"/>
</dbReference>